<dbReference type="PIRSF" id="PIRSF036687">
    <property type="entry name" value="AcnB"/>
    <property type="match status" value="1"/>
</dbReference>
<dbReference type="Pfam" id="PF00330">
    <property type="entry name" value="Aconitase"/>
    <property type="match status" value="1"/>
</dbReference>
<dbReference type="GO" id="GO:0019629">
    <property type="term" value="P:propionate catabolic process, 2-methylcitrate cycle"/>
    <property type="evidence" value="ECO:0007669"/>
    <property type="project" value="TreeGrafter"/>
</dbReference>
<dbReference type="OrthoDB" id="9764318at2"/>
<evidence type="ECO:0000256" key="16">
    <source>
        <dbReference type="PIRNR" id="PIRNR036687"/>
    </source>
</evidence>
<dbReference type="InterPro" id="IPR015932">
    <property type="entry name" value="Aconitase_dom2"/>
</dbReference>
<dbReference type="InterPro" id="IPR001030">
    <property type="entry name" value="Acoase/IPM_deHydtase_lsu_aba"/>
</dbReference>
<evidence type="ECO:0000256" key="8">
    <source>
        <dbReference type="ARBA" id="ARBA00022485"/>
    </source>
</evidence>
<dbReference type="InterPro" id="IPR015931">
    <property type="entry name" value="Acnase/IPM_dHydase_lsu_aba_1/3"/>
</dbReference>
<keyword evidence="10 17" id="KW-0479">Metal-binding</keyword>
<dbReference type="Pfam" id="PF06434">
    <property type="entry name" value="Aconitase_2_N"/>
    <property type="match status" value="1"/>
</dbReference>
<keyword evidence="23" id="KW-1185">Reference proteome</keyword>
<dbReference type="GO" id="GO:0006099">
    <property type="term" value="P:tricarboxylic acid cycle"/>
    <property type="evidence" value="ECO:0007669"/>
    <property type="project" value="UniProtKB-UniPathway"/>
</dbReference>
<comment type="similarity">
    <text evidence="4 16">Belongs to the aconitase/IPM isomerase family.</text>
</comment>
<dbReference type="InterPro" id="IPR036008">
    <property type="entry name" value="Aconitase_4Fe-4S_dom"/>
</dbReference>
<dbReference type="UniPathway" id="UPA00223">
    <property type="reaction ID" value="UER00718"/>
</dbReference>
<dbReference type="NCBIfam" id="NF006690">
    <property type="entry name" value="PRK09238.1"/>
    <property type="match status" value="1"/>
</dbReference>
<comment type="pathway">
    <text evidence="3">Organic acid metabolism; propanoate degradation.</text>
</comment>
<reference evidence="22 23" key="1">
    <citation type="submission" date="2018-05" db="EMBL/GenBank/DDBJ databases">
        <title>Vibrio limimaris sp. nov., isolated from marine sediment.</title>
        <authorList>
            <person name="Li C.-M."/>
        </authorList>
    </citation>
    <scope>NUCLEOTIDE SEQUENCE [LARGE SCALE GENOMIC DNA]</scope>
    <source>
        <strain evidence="22 23">E4404</strain>
    </source>
</reference>
<feature type="binding site" evidence="18">
    <location>
        <position position="796"/>
    </location>
    <ligand>
        <name>substrate</name>
    </ligand>
</feature>
<dbReference type="GO" id="GO:0047456">
    <property type="term" value="F:2-methylisocitrate dehydratase activity"/>
    <property type="evidence" value="ECO:0007669"/>
    <property type="project" value="UniProtKB-EC"/>
</dbReference>
<dbReference type="GO" id="GO:0005829">
    <property type="term" value="C:cytosol"/>
    <property type="evidence" value="ECO:0007669"/>
    <property type="project" value="InterPro"/>
</dbReference>
<dbReference type="SUPFAM" id="SSF52016">
    <property type="entry name" value="LeuD/IlvD-like"/>
    <property type="match status" value="1"/>
</dbReference>
<organism evidence="22 23">
    <name type="scientific">Vibrio albus</name>
    <dbReference type="NCBI Taxonomy" id="2200953"/>
    <lineage>
        <taxon>Bacteria</taxon>
        <taxon>Pseudomonadati</taxon>
        <taxon>Pseudomonadota</taxon>
        <taxon>Gammaproteobacteria</taxon>
        <taxon>Vibrionales</taxon>
        <taxon>Vibrionaceae</taxon>
        <taxon>Vibrio</taxon>
    </lineage>
</organism>
<comment type="pathway">
    <text evidence="2 16">Carbohydrate metabolism; tricarboxylic acid cycle; isocitrate from oxaloacetate: step 2/2.</text>
</comment>
<sequence>MTGIVIMEAIYKQYLDKCEERAAMGVNKPSLTSEEVDACFTLLETKSDASLVEALVELITYQTPAGVDDAAFVKADKLFSIAQKEIKVNGINPVEATKLLGSMVGGYCVDKLIALLEDDELAQTAADELKSIILVYEKADDIIAKAQAGNKYAAEVVDSWANEEWFADRPAVAERLTMTVFKVAGESTTDDFSPAPDAWSRPDIPLHARSMYKNPREGVQPDEVGVTGPVSQIEELKAKGNPICFVGDVVGTGSSRKSAANSLIWYIGEKIPFVPNKKAGGVVLGGKIAPIFFNTLEDSGSLPIEVDVTQLETGDVIDIYPYEGVIRKNGTDVEITKFTLKHDSILDQVRAGGRVPYLIGQSLTNRVRTALDFPQKETSKEPAKGPFTLAQKMVGKACGVEGIKPGMFCTPKVTTVGSQDTTGGMTRDEIKDLACTKFSAELVMQSFCHTSAYPRVTDSKLHETLPDFFHTRGGVALRPGDGVIHSWLNRMLVPDTLGTGGDSHTRFPVGISFPAGSGMVAYAATTGTMPIDMPESVLVKFTGEMQPGITLRDLVHAIPYTAIQKGLLTLEKANKTNVFSGRIIEIQGLEHLSADEAFEFTDASAERSSSACTIALSEDKVVENMKSNITLLNWMVENEYGDLTALQNRVDAIQTWLENPVLIKADEGAEYAEVIEIDLNEIKEPILCCPNDPDDARLLSDVAGTNVEEVFIGSCMTHVGHFRATAQLLSEQNQMAKSKLWLAPPTKMDDIKLRREGCFNTFVRFGGRVEEPGCSLCMGNQAQAMEGTTVVSTSTRNFPNRMGTNTNVFLASAELAAVTAITGCLPTVDEYKEVVAGLEVNKDKIYNYLAFDKDPIYNRELNLLTV</sequence>
<dbReference type="GO" id="GO:0003723">
    <property type="term" value="F:RNA binding"/>
    <property type="evidence" value="ECO:0007669"/>
    <property type="project" value="UniProtKB-KW"/>
</dbReference>
<keyword evidence="14 16" id="KW-0456">Lyase</keyword>
<keyword evidence="11" id="KW-0694">RNA-binding</keyword>
<comment type="catalytic activity">
    <reaction evidence="15 16">
        <text>citrate = D-threo-isocitrate</text>
        <dbReference type="Rhea" id="RHEA:10336"/>
        <dbReference type="ChEBI" id="CHEBI:15562"/>
        <dbReference type="ChEBI" id="CHEBI:16947"/>
        <dbReference type="EC" id="4.2.1.3"/>
    </reaction>
</comment>
<evidence type="ECO:0000256" key="10">
    <source>
        <dbReference type="ARBA" id="ARBA00022723"/>
    </source>
</evidence>
<feature type="binding site" evidence="18">
    <location>
        <begin position="419"/>
        <end position="421"/>
    </location>
    <ligand>
        <name>substrate</name>
    </ligand>
</feature>
<evidence type="ECO:0000256" key="17">
    <source>
        <dbReference type="PIRSR" id="PIRSR036687-1"/>
    </source>
</evidence>
<evidence type="ECO:0000313" key="22">
    <source>
        <dbReference type="EMBL" id="PWI32714.1"/>
    </source>
</evidence>
<evidence type="ECO:0000256" key="13">
    <source>
        <dbReference type="ARBA" id="ARBA00023014"/>
    </source>
</evidence>
<dbReference type="UniPathway" id="UPA00946"/>
<evidence type="ECO:0000256" key="18">
    <source>
        <dbReference type="PIRSR" id="PIRSR036687-2"/>
    </source>
</evidence>
<dbReference type="EC" id="4.2.1.99" evidence="6 16"/>
<evidence type="ECO:0000256" key="11">
    <source>
        <dbReference type="ARBA" id="ARBA00022884"/>
    </source>
</evidence>
<dbReference type="Proteomes" id="UP000245362">
    <property type="component" value="Unassembled WGS sequence"/>
</dbReference>
<feature type="binding site" evidence="18">
    <location>
        <position position="801"/>
    </location>
    <ligand>
        <name>substrate</name>
    </ligand>
</feature>
<protein>
    <recommendedName>
        <fullName evidence="7 16">Aconitate hydratase B</fullName>
        <ecNumber evidence="5 16">4.2.1.3</ecNumber>
        <ecNumber evidence="6 16">4.2.1.99</ecNumber>
    </recommendedName>
    <alternativeName>
        <fullName evidence="16">2-methylisocitrate dehydratase</fullName>
    </alternativeName>
</protein>
<feature type="binding site" evidence="17">
    <location>
        <position position="777"/>
    </location>
    <ligand>
        <name>[4Fe-4S] cluster</name>
        <dbReference type="ChEBI" id="CHEBI:49883"/>
    </ligand>
</feature>
<feature type="binding site" evidence="18">
    <location>
        <position position="201"/>
    </location>
    <ligand>
        <name>substrate</name>
    </ligand>
</feature>
<keyword evidence="12 17" id="KW-0408">Iron</keyword>
<dbReference type="PANTHER" id="PTHR43160">
    <property type="entry name" value="ACONITATE HYDRATASE B"/>
    <property type="match status" value="1"/>
</dbReference>
<evidence type="ECO:0000256" key="5">
    <source>
        <dbReference type="ARBA" id="ARBA00012926"/>
    </source>
</evidence>
<dbReference type="PROSITE" id="PS01244">
    <property type="entry name" value="ACONITASE_2"/>
    <property type="match status" value="1"/>
</dbReference>
<gene>
    <name evidence="22" type="ORF">DI392_14825</name>
</gene>
<dbReference type="FunFam" id="3.20.19.10:FF:000004">
    <property type="entry name" value="Aconitate hydratase B"/>
    <property type="match status" value="1"/>
</dbReference>
<dbReference type="GO" id="GO:0051539">
    <property type="term" value="F:4 iron, 4 sulfur cluster binding"/>
    <property type="evidence" value="ECO:0007669"/>
    <property type="project" value="UniProtKB-KW"/>
</dbReference>
<evidence type="ECO:0000256" key="14">
    <source>
        <dbReference type="ARBA" id="ARBA00023239"/>
    </source>
</evidence>
<evidence type="ECO:0000256" key="12">
    <source>
        <dbReference type="ARBA" id="ARBA00023004"/>
    </source>
</evidence>
<dbReference type="EC" id="4.2.1.3" evidence="5 16"/>
<name>A0A2U3B7L1_9VIBR</name>
<feature type="domain" description="Aconitase/3-isopropylmalate dehydratase large subunit alpha/beta/alpha" evidence="19">
    <location>
        <begin position="463"/>
        <end position="823"/>
    </location>
</feature>
<evidence type="ECO:0000256" key="1">
    <source>
        <dbReference type="ARBA" id="ARBA00000118"/>
    </source>
</evidence>
<keyword evidence="9 16" id="KW-0816">Tricarboxylic acid cycle</keyword>
<evidence type="ECO:0000256" key="3">
    <source>
        <dbReference type="ARBA" id="ARBA00005026"/>
    </source>
</evidence>
<dbReference type="InterPro" id="IPR018136">
    <property type="entry name" value="Aconitase_4Fe-4S_BS"/>
</dbReference>
<evidence type="ECO:0000256" key="7">
    <source>
        <dbReference type="ARBA" id="ARBA00019379"/>
    </source>
</evidence>
<comment type="cofactor">
    <cofactor evidence="17">
        <name>[4Fe-4S] cluster</name>
        <dbReference type="ChEBI" id="CHEBI:49883"/>
    </cofactor>
    <text evidence="17">Binds 1 [4Fe-4S] cluster per subunit.</text>
</comment>
<dbReference type="SUPFAM" id="SSF74778">
    <property type="entry name" value="Aconitase B, N-terminal domain"/>
    <property type="match status" value="1"/>
</dbReference>
<feature type="binding site" evidence="17">
    <location>
        <position position="774"/>
    </location>
    <ligand>
        <name>[4Fe-4S] cluster</name>
        <dbReference type="ChEBI" id="CHEBI:49883"/>
    </ligand>
</feature>
<dbReference type="InterPro" id="IPR015933">
    <property type="entry name" value="Aconitase_B_HEAT-like_dom"/>
</dbReference>
<dbReference type="InterPro" id="IPR015929">
    <property type="entry name" value="Aconitase_B_swivel"/>
</dbReference>
<evidence type="ECO:0000313" key="23">
    <source>
        <dbReference type="Proteomes" id="UP000245362"/>
    </source>
</evidence>
<dbReference type="AlphaFoldDB" id="A0A2U3B7L1"/>
<dbReference type="InterPro" id="IPR004406">
    <property type="entry name" value="Aconitase_B"/>
</dbReference>
<evidence type="ECO:0000256" key="9">
    <source>
        <dbReference type="ARBA" id="ARBA00022532"/>
    </source>
</evidence>
<evidence type="ECO:0000256" key="4">
    <source>
        <dbReference type="ARBA" id="ARBA00007185"/>
    </source>
</evidence>
<dbReference type="CDD" id="cd01581">
    <property type="entry name" value="AcnB"/>
    <property type="match status" value="1"/>
</dbReference>
<feature type="binding site" evidence="18">
    <location>
        <position position="503"/>
    </location>
    <ligand>
        <name>substrate</name>
    </ligand>
</feature>
<dbReference type="InterPro" id="IPR036288">
    <property type="entry name" value="Aconitase_B_HEAT-like_dom_sf"/>
</dbReference>
<feature type="binding site" evidence="17">
    <location>
        <position position="715"/>
    </location>
    <ligand>
        <name>[4Fe-4S] cluster</name>
        <dbReference type="ChEBI" id="CHEBI:49883"/>
    </ligand>
</feature>
<dbReference type="Gene3D" id="3.20.19.10">
    <property type="entry name" value="Aconitase, domain 4"/>
    <property type="match status" value="1"/>
</dbReference>
<dbReference type="Gene3D" id="3.40.1060.10">
    <property type="entry name" value="Aconitase, Domain 2"/>
    <property type="match status" value="1"/>
</dbReference>
<dbReference type="GO" id="GO:0046872">
    <property type="term" value="F:metal ion binding"/>
    <property type="evidence" value="ECO:0007669"/>
    <property type="project" value="UniProtKB-KW"/>
</dbReference>
<feature type="binding site" evidence="18">
    <location>
        <begin position="254"/>
        <end position="256"/>
    </location>
    <ligand>
        <name>substrate</name>
    </ligand>
</feature>
<feature type="domain" description="Aconitase B HEAT-like" evidence="21">
    <location>
        <begin position="13"/>
        <end position="166"/>
    </location>
</feature>
<dbReference type="InterPro" id="IPR050926">
    <property type="entry name" value="Aconitase/IPM_isomerase"/>
</dbReference>
<dbReference type="Pfam" id="PF11791">
    <property type="entry name" value="Aconitase_B_N"/>
    <property type="match status" value="1"/>
</dbReference>
<evidence type="ECO:0000256" key="2">
    <source>
        <dbReference type="ARBA" id="ARBA00004717"/>
    </source>
</evidence>
<comment type="caution">
    <text evidence="22">The sequence shown here is derived from an EMBL/GenBank/DDBJ whole genome shotgun (WGS) entry which is preliminary data.</text>
</comment>
<dbReference type="EMBL" id="QFWT01000008">
    <property type="protein sequence ID" value="PWI32714.1"/>
    <property type="molecule type" value="Genomic_DNA"/>
</dbReference>
<evidence type="ECO:0000256" key="15">
    <source>
        <dbReference type="ARBA" id="ARBA00023501"/>
    </source>
</evidence>
<proteinExistence type="inferred from homology"/>
<evidence type="ECO:0000256" key="6">
    <source>
        <dbReference type="ARBA" id="ARBA00013250"/>
    </source>
</evidence>
<dbReference type="GO" id="GO:0003994">
    <property type="term" value="F:aconitate hydratase activity"/>
    <property type="evidence" value="ECO:0007669"/>
    <property type="project" value="UniProtKB-EC"/>
</dbReference>
<evidence type="ECO:0000259" key="20">
    <source>
        <dbReference type="Pfam" id="PF06434"/>
    </source>
</evidence>
<dbReference type="PANTHER" id="PTHR43160:SF4">
    <property type="entry name" value="ACONITATE HYDRATASE B"/>
    <property type="match status" value="1"/>
</dbReference>
<dbReference type="InterPro" id="IPR015928">
    <property type="entry name" value="Aconitase/3IPM_dehydase_swvl"/>
</dbReference>
<dbReference type="Gene3D" id="3.30.499.10">
    <property type="entry name" value="Aconitase, domain 3"/>
    <property type="match status" value="2"/>
</dbReference>
<keyword evidence="13 17" id="KW-0411">Iron-sulfur</keyword>
<feature type="domain" description="Aconitase B swivel" evidence="20">
    <location>
        <begin position="178"/>
        <end position="383"/>
    </location>
</feature>
<dbReference type="CDD" id="cd01576">
    <property type="entry name" value="AcnB_Swivel"/>
    <property type="match status" value="1"/>
</dbReference>
<evidence type="ECO:0000259" key="19">
    <source>
        <dbReference type="Pfam" id="PF00330"/>
    </source>
</evidence>
<accession>A0A2U3B7L1</accession>
<comment type="catalytic activity">
    <reaction evidence="1 16">
        <text>(2S,3R)-3-hydroxybutane-1,2,3-tricarboxylate = 2-methyl-cis-aconitate + H2O</text>
        <dbReference type="Rhea" id="RHEA:17941"/>
        <dbReference type="ChEBI" id="CHEBI:15377"/>
        <dbReference type="ChEBI" id="CHEBI:57429"/>
        <dbReference type="ChEBI" id="CHEBI:57872"/>
        <dbReference type="EC" id="4.2.1.99"/>
    </reaction>
</comment>
<dbReference type="Gene3D" id="1.25.40.310">
    <property type="entry name" value="Aconitate B, HEAT-like domain"/>
    <property type="match status" value="1"/>
</dbReference>
<evidence type="ECO:0000259" key="21">
    <source>
        <dbReference type="Pfam" id="PF11791"/>
    </source>
</evidence>
<dbReference type="SUPFAM" id="SSF53732">
    <property type="entry name" value="Aconitase iron-sulfur domain"/>
    <property type="match status" value="1"/>
</dbReference>
<keyword evidence="8 17" id="KW-0004">4Fe-4S</keyword>